<keyword evidence="1" id="KW-1133">Transmembrane helix</keyword>
<evidence type="ECO:0000256" key="1">
    <source>
        <dbReference type="SAM" id="Phobius"/>
    </source>
</evidence>
<accession>A0A5F1YFM4</accession>
<evidence type="ECO:0000313" key="2">
    <source>
        <dbReference type="EMBL" id="TGK38330.1"/>
    </source>
</evidence>
<sequence length="182" mass="20561">MTKEESPSFVSSVTKMIQRKIHIPLKIALLSSFVLLVAVWSTLRRIGSAESSPESPWLTIPESSLIERAETEGKRILFLVEPSFCSDCESIRKKFESSATIQDRFLFTRIEETTQKERYEAVLLDDRLSEKIPLLSAGKGFWGIRNASDEILFLSQGVFGETEERLLLESAQNKKSDSGSVR</sequence>
<protein>
    <recommendedName>
        <fullName evidence="4">Thioredoxin family protein</fullName>
    </recommendedName>
</protein>
<gene>
    <name evidence="2" type="ORF">EHQ17_01395</name>
</gene>
<dbReference type="RefSeq" id="WP_135736121.1">
    <property type="nucleotide sequence ID" value="NZ_RQEZ01000003.1"/>
</dbReference>
<organism evidence="2 3">
    <name type="scientific">Leptospira gomenensis</name>
    <dbReference type="NCBI Taxonomy" id="2484974"/>
    <lineage>
        <taxon>Bacteria</taxon>
        <taxon>Pseudomonadati</taxon>
        <taxon>Spirochaetota</taxon>
        <taxon>Spirochaetia</taxon>
        <taxon>Leptospirales</taxon>
        <taxon>Leptospiraceae</taxon>
        <taxon>Leptospira</taxon>
    </lineage>
</organism>
<evidence type="ECO:0000313" key="3">
    <source>
        <dbReference type="Proteomes" id="UP000298277"/>
    </source>
</evidence>
<dbReference type="AlphaFoldDB" id="A0A5F1YFM4"/>
<keyword evidence="3" id="KW-1185">Reference proteome</keyword>
<reference evidence="2" key="1">
    <citation type="journal article" date="2019" name="PLoS Negl. Trop. Dis.">
        <title>Revisiting the worldwide diversity of Leptospira species in the environment.</title>
        <authorList>
            <person name="Vincent A.T."/>
            <person name="Schiettekatte O."/>
            <person name="Bourhy P."/>
            <person name="Veyrier F.J."/>
            <person name="Picardeau M."/>
        </authorList>
    </citation>
    <scope>NUCLEOTIDE SEQUENCE [LARGE SCALE GENOMIC DNA]</scope>
    <source>
        <strain evidence="2">201800299</strain>
    </source>
</reference>
<dbReference type="Proteomes" id="UP000298277">
    <property type="component" value="Unassembled WGS sequence"/>
</dbReference>
<comment type="caution">
    <text evidence="2">The sequence shown here is derived from an EMBL/GenBank/DDBJ whole genome shotgun (WGS) entry which is preliminary data.</text>
</comment>
<keyword evidence="1" id="KW-0472">Membrane</keyword>
<name>A0A5F1YFM4_9LEPT</name>
<feature type="transmembrane region" description="Helical" evidence="1">
    <location>
        <begin position="21"/>
        <end position="43"/>
    </location>
</feature>
<evidence type="ECO:0008006" key="4">
    <source>
        <dbReference type="Google" id="ProtNLM"/>
    </source>
</evidence>
<proteinExistence type="predicted"/>
<dbReference type="EMBL" id="RQFA01000010">
    <property type="protein sequence ID" value="TGK38330.1"/>
    <property type="molecule type" value="Genomic_DNA"/>
</dbReference>
<keyword evidence="1" id="KW-0812">Transmembrane</keyword>